<protein>
    <recommendedName>
        <fullName evidence="1">Deoxyribonuclease NucA/NucB domain-containing protein</fullName>
    </recommendedName>
</protein>
<feature type="domain" description="Deoxyribonuclease NucA/NucB" evidence="1">
    <location>
        <begin position="203"/>
        <end position="266"/>
    </location>
</feature>
<dbReference type="AlphaFoldDB" id="A0A919Q818"/>
<sequence length="281" mass="30371">MKVRAGVVTTSQCQIQDGGPRDGARIAKNATLATWAAQPEAEWTIHSPKSMGAGKDLVTTCKIMPTVGFDSPQTPATPGGDITADVPLQRPVVKCDTSPLIKNYTGGCVLADVAPVLAFDAVKNDGVKESAKHVWDAYFNADKWTKPESDNPKKVPGHAPYGPLHREVEGANADLVDPDLAPTGTIKKNRTHSISICRTEWPVVRPKEEKLDCDEFPFASTKEGSLSANGNFSVRYINASDNRSSGSQLGGFYQQTRRLGNDPFYVAANPRAQDRDLPPVR</sequence>
<evidence type="ECO:0000313" key="2">
    <source>
        <dbReference type="EMBL" id="GIH23906.1"/>
    </source>
</evidence>
<accession>A0A919Q818</accession>
<dbReference type="Pfam" id="PF14040">
    <property type="entry name" value="DNase_NucA_NucB"/>
    <property type="match status" value="1"/>
</dbReference>
<organism evidence="2 3">
    <name type="scientific">Acrocarpospora phusangensis</name>
    <dbReference type="NCBI Taxonomy" id="1070424"/>
    <lineage>
        <taxon>Bacteria</taxon>
        <taxon>Bacillati</taxon>
        <taxon>Actinomycetota</taxon>
        <taxon>Actinomycetes</taxon>
        <taxon>Streptosporangiales</taxon>
        <taxon>Streptosporangiaceae</taxon>
        <taxon>Acrocarpospora</taxon>
    </lineage>
</organism>
<proteinExistence type="predicted"/>
<gene>
    <name evidence="2" type="ORF">Aph01nite_22160</name>
</gene>
<dbReference type="InterPro" id="IPR029476">
    <property type="entry name" value="DNase_NucA_NucB"/>
</dbReference>
<evidence type="ECO:0000313" key="3">
    <source>
        <dbReference type="Proteomes" id="UP000640052"/>
    </source>
</evidence>
<comment type="caution">
    <text evidence="2">The sequence shown here is derived from an EMBL/GenBank/DDBJ whole genome shotgun (WGS) entry which is preliminary data.</text>
</comment>
<keyword evidence="3" id="KW-1185">Reference proteome</keyword>
<name>A0A919Q818_9ACTN</name>
<evidence type="ECO:0000259" key="1">
    <source>
        <dbReference type="Pfam" id="PF14040"/>
    </source>
</evidence>
<dbReference type="RefSeq" id="WP_204040686.1">
    <property type="nucleotide sequence ID" value="NZ_BOOA01000014.1"/>
</dbReference>
<reference evidence="2" key="1">
    <citation type="submission" date="2021-01" db="EMBL/GenBank/DDBJ databases">
        <title>Whole genome shotgun sequence of Acrocarpospora phusangensis NBRC 108782.</title>
        <authorList>
            <person name="Komaki H."/>
            <person name="Tamura T."/>
        </authorList>
    </citation>
    <scope>NUCLEOTIDE SEQUENCE</scope>
    <source>
        <strain evidence="2">NBRC 108782</strain>
    </source>
</reference>
<dbReference type="EMBL" id="BOOA01000014">
    <property type="protein sequence ID" value="GIH23906.1"/>
    <property type="molecule type" value="Genomic_DNA"/>
</dbReference>
<dbReference type="Proteomes" id="UP000640052">
    <property type="component" value="Unassembled WGS sequence"/>
</dbReference>